<dbReference type="RefSeq" id="WP_077553096.1">
    <property type="nucleotide sequence ID" value="NZ_MLAI01000019.1"/>
</dbReference>
<sequence length="76" mass="8750">MRKDIPIQLNPLKTKIARLWEVSTLINFLHTRTDLGQIEPCEMEQALSGVETLLNQYITEIENSIAFILGEEVKHD</sequence>
<proteinExistence type="predicted"/>
<dbReference type="OrthoDB" id="5685370at2"/>
<accession>A0A1V3L783</accession>
<dbReference type="EMBL" id="MLAI01000019">
    <property type="protein sequence ID" value="OOF85715.1"/>
    <property type="molecule type" value="Genomic_DNA"/>
</dbReference>
<evidence type="ECO:0000313" key="1">
    <source>
        <dbReference type="EMBL" id="OOF85715.1"/>
    </source>
</evidence>
<dbReference type="Proteomes" id="UP000189353">
    <property type="component" value="Unassembled WGS sequence"/>
</dbReference>
<organism evidence="1 2">
    <name type="scientific">Rodentibacter ratti</name>
    <dbReference type="NCBI Taxonomy" id="1906745"/>
    <lineage>
        <taxon>Bacteria</taxon>
        <taxon>Pseudomonadati</taxon>
        <taxon>Pseudomonadota</taxon>
        <taxon>Gammaproteobacteria</taxon>
        <taxon>Pasteurellales</taxon>
        <taxon>Pasteurellaceae</taxon>
        <taxon>Rodentibacter</taxon>
    </lineage>
</organism>
<dbReference type="AlphaFoldDB" id="A0A1V3L783"/>
<evidence type="ECO:0000313" key="2">
    <source>
        <dbReference type="Proteomes" id="UP000189353"/>
    </source>
</evidence>
<protein>
    <submittedName>
        <fullName evidence="1">Uncharacterized protein</fullName>
    </submittedName>
</protein>
<reference evidence="1 2" key="1">
    <citation type="submission" date="2016-10" db="EMBL/GenBank/DDBJ databases">
        <title>Rodentibacter gen. nov. and new species.</title>
        <authorList>
            <person name="Christensen H."/>
        </authorList>
    </citation>
    <scope>NUCLEOTIDE SEQUENCE [LARGE SCALE GENOMIC DNA]</scope>
    <source>
        <strain evidence="1 2">Ppn158</strain>
    </source>
</reference>
<name>A0A1V3L783_9PAST</name>
<gene>
    <name evidence="1" type="ORF">BKG88_06960</name>
</gene>
<comment type="caution">
    <text evidence="1">The sequence shown here is derived from an EMBL/GenBank/DDBJ whole genome shotgun (WGS) entry which is preliminary data.</text>
</comment>